<accession>A0AAV4MME5</accession>
<evidence type="ECO:0000313" key="2">
    <source>
        <dbReference type="Proteomes" id="UP001054945"/>
    </source>
</evidence>
<reference evidence="1 2" key="1">
    <citation type="submission" date="2021-06" db="EMBL/GenBank/DDBJ databases">
        <title>Caerostris extrusa draft genome.</title>
        <authorList>
            <person name="Kono N."/>
            <person name="Arakawa K."/>
        </authorList>
    </citation>
    <scope>NUCLEOTIDE SEQUENCE [LARGE SCALE GENOMIC DNA]</scope>
</reference>
<name>A0AAV4MME5_CAEEX</name>
<keyword evidence="2" id="KW-1185">Reference proteome</keyword>
<organism evidence="1 2">
    <name type="scientific">Caerostris extrusa</name>
    <name type="common">Bark spider</name>
    <name type="synonym">Caerostris bankana</name>
    <dbReference type="NCBI Taxonomy" id="172846"/>
    <lineage>
        <taxon>Eukaryota</taxon>
        <taxon>Metazoa</taxon>
        <taxon>Ecdysozoa</taxon>
        <taxon>Arthropoda</taxon>
        <taxon>Chelicerata</taxon>
        <taxon>Arachnida</taxon>
        <taxon>Araneae</taxon>
        <taxon>Araneomorphae</taxon>
        <taxon>Entelegynae</taxon>
        <taxon>Araneoidea</taxon>
        <taxon>Araneidae</taxon>
        <taxon>Caerostris</taxon>
    </lineage>
</organism>
<dbReference type="Proteomes" id="UP001054945">
    <property type="component" value="Unassembled WGS sequence"/>
</dbReference>
<sequence>MEEISQRGKIMKAKIDLEKGREILEQGAVILYIMSLSSGTGLEEAFGGNIVFDNAFAKFVRHIENVEYLLLFCPRQEDRRLLQTRK</sequence>
<gene>
    <name evidence="1" type="ORF">CEXT_290001</name>
</gene>
<comment type="caution">
    <text evidence="1">The sequence shown here is derived from an EMBL/GenBank/DDBJ whole genome shotgun (WGS) entry which is preliminary data.</text>
</comment>
<dbReference type="AlphaFoldDB" id="A0AAV4MME5"/>
<protein>
    <submittedName>
        <fullName evidence="1">Uncharacterized protein</fullName>
    </submittedName>
</protein>
<evidence type="ECO:0000313" key="1">
    <source>
        <dbReference type="EMBL" id="GIX73561.1"/>
    </source>
</evidence>
<dbReference type="EMBL" id="BPLR01019966">
    <property type="protein sequence ID" value="GIX73561.1"/>
    <property type="molecule type" value="Genomic_DNA"/>
</dbReference>
<proteinExistence type="predicted"/>